<feature type="transmembrane region" description="Helical" evidence="1">
    <location>
        <begin position="127"/>
        <end position="149"/>
    </location>
</feature>
<organism evidence="2 3">
    <name type="scientific">Sphaerobolus stellatus (strain SS14)</name>
    <dbReference type="NCBI Taxonomy" id="990650"/>
    <lineage>
        <taxon>Eukaryota</taxon>
        <taxon>Fungi</taxon>
        <taxon>Dikarya</taxon>
        <taxon>Basidiomycota</taxon>
        <taxon>Agaricomycotina</taxon>
        <taxon>Agaricomycetes</taxon>
        <taxon>Phallomycetidae</taxon>
        <taxon>Geastrales</taxon>
        <taxon>Sphaerobolaceae</taxon>
        <taxon>Sphaerobolus</taxon>
    </lineage>
</organism>
<feature type="transmembrane region" description="Helical" evidence="1">
    <location>
        <begin position="17"/>
        <end position="36"/>
    </location>
</feature>
<evidence type="ECO:0000256" key="1">
    <source>
        <dbReference type="SAM" id="Phobius"/>
    </source>
</evidence>
<dbReference type="OrthoDB" id="3354175at2759"/>
<keyword evidence="1" id="KW-0812">Transmembrane</keyword>
<proteinExistence type="predicted"/>
<dbReference type="AlphaFoldDB" id="A0A0C9T4R5"/>
<reference evidence="2 3" key="1">
    <citation type="submission" date="2014-06" db="EMBL/GenBank/DDBJ databases">
        <title>Evolutionary Origins and Diversification of the Mycorrhizal Mutualists.</title>
        <authorList>
            <consortium name="DOE Joint Genome Institute"/>
            <consortium name="Mycorrhizal Genomics Consortium"/>
            <person name="Kohler A."/>
            <person name="Kuo A."/>
            <person name="Nagy L.G."/>
            <person name="Floudas D."/>
            <person name="Copeland A."/>
            <person name="Barry K.W."/>
            <person name="Cichocki N."/>
            <person name="Veneault-Fourrey C."/>
            <person name="LaButti K."/>
            <person name="Lindquist E.A."/>
            <person name="Lipzen A."/>
            <person name="Lundell T."/>
            <person name="Morin E."/>
            <person name="Murat C."/>
            <person name="Riley R."/>
            <person name="Ohm R."/>
            <person name="Sun H."/>
            <person name="Tunlid A."/>
            <person name="Henrissat B."/>
            <person name="Grigoriev I.V."/>
            <person name="Hibbett D.S."/>
            <person name="Martin F."/>
        </authorList>
    </citation>
    <scope>NUCLEOTIDE SEQUENCE [LARGE SCALE GENOMIC DNA]</scope>
    <source>
        <strain evidence="2 3">SS14</strain>
    </source>
</reference>
<sequence>MAFSVANSEVVSLVVEGILYGLYSFLFGCTIYVLIYKRSTTNVHYPMLAITLLIFALATMHIFTNMARVLQAFNASQTLPGSAGIILGNFKGFGNLFRNSVLLTEIVLGDIVLIYRCYVAWGGNPRILMIPILTVLGSAATSAGVIYSFATAPPPSEINVFALKKLQYFILATQTLVLFNNMFCTGLLSWKLWRMSRALLSRPQRRSLRAVAKIILQSGLITTVTWIIWMTLTLLRQPCHIIVLNSLAPITGATFCMIVSRVALGMGSENKSADELPRTQIDRSRGPILPVLDGTGRRHRPMQITISSRESIWIENGTQYKDKMALAGLPAL</sequence>
<name>A0A0C9T4R5_SPHS4</name>
<keyword evidence="1" id="KW-1133">Transmembrane helix</keyword>
<gene>
    <name evidence="2" type="ORF">M422DRAFT_786050</name>
</gene>
<dbReference type="Proteomes" id="UP000054279">
    <property type="component" value="Unassembled WGS sequence"/>
</dbReference>
<evidence type="ECO:0000313" key="2">
    <source>
        <dbReference type="EMBL" id="KIJ23863.1"/>
    </source>
</evidence>
<evidence type="ECO:0000313" key="3">
    <source>
        <dbReference type="Proteomes" id="UP000054279"/>
    </source>
</evidence>
<feature type="transmembrane region" description="Helical" evidence="1">
    <location>
        <begin position="241"/>
        <end position="264"/>
    </location>
</feature>
<keyword evidence="1" id="KW-0472">Membrane</keyword>
<keyword evidence="3" id="KW-1185">Reference proteome</keyword>
<feature type="transmembrane region" description="Helical" evidence="1">
    <location>
        <begin position="43"/>
        <end position="63"/>
    </location>
</feature>
<accession>A0A0C9T4R5</accession>
<feature type="transmembrane region" description="Helical" evidence="1">
    <location>
        <begin position="169"/>
        <end position="193"/>
    </location>
</feature>
<feature type="transmembrane region" description="Helical" evidence="1">
    <location>
        <begin position="214"/>
        <end position="235"/>
    </location>
</feature>
<protein>
    <submittedName>
        <fullName evidence="2">Uncharacterized protein</fullName>
    </submittedName>
</protein>
<feature type="transmembrane region" description="Helical" evidence="1">
    <location>
        <begin position="96"/>
        <end position="115"/>
    </location>
</feature>
<dbReference type="HOGENOM" id="CLU_044614_3_1_1"/>
<dbReference type="EMBL" id="KN837575">
    <property type="protein sequence ID" value="KIJ23863.1"/>
    <property type="molecule type" value="Genomic_DNA"/>
</dbReference>